<evidence type="ECO:0000313" key="1">
    <source>
        <dbReference type="EMBL" id="AIC26773.1"/>
    </source>
</evidence>
<dbReference type="AlphaFoldDB" id="A0A060HV07"/>
<dbReference type="KEGG" id="rei:IE4771_CH01630"/>
<proteinExistence type="predicted"/>
<name>A0A060HV07_RHIET</name>
<gene>
    <name evidence="1" type="ORF">IE4771_CH01630</name>
</gene>
<accession>A0A060HV07</accession>
<sequence>MKATLSGAAAAIDHSHASIYPNVFAKALLNPSFNGKTAGAAFDARLRAGIWPSKTVIKL</sequence>
<dbReference type="HOGENOM" id="CLU_2957462_0_0_5"/>
<organism evidence="1 2">
    <name type="scientific">Rhizobium etli bv. mimosae str. IE4771</name>
    <dbReference type="NCBI Taxonomy" id="1432050"/>
    <lineage>
        <taxon>Bacteria</taxon>
        <taxon>Pseudomonadati</taxon>
        <taxon>Pseudomonadota</taxon>
        <taxon>Alphaproteobacteria</taxon>
        <taxon>Hyphomicrobiales</taxon>
        <taxon>Rhizobiaceae</taxon>
        <taxon>Rhizobium/Agrobacterium group</taxon>
        <taxon>Rhizobium</taxon>
    </lineage>
</organism>
<dbReference type="EMBL" id="CP006986">
    <property type="protein sequence ID" value="AIC26773.1"/>
    <property type="molecule type" value="Genomic_DNA"/>
</dbReference>
<dbReference type="Proteomes" id="UP000027180">
    <property type="component" value="Chromosome"/>
</dbReference>
<protein>
    <submittedName>
        <fullName evidence="1">Uncharacterized protein</fullName>
    </submittedName>
</protein>
<reference evidence="1 2" key="1">
    <citation type="submission" date="2013-12" db="EMBL/GenBank/DDBJ databases">
        <title>Complete genome sequence of Rhizobium etli bv. mimosae IE4771.</title>
        <authorList>
            <person name="Bustos P."/>
            <person name="Santamaria R.I."/>
            <person name="Lozano L."/>
            <person name="Ormeno-Orrillo E."/>
            <person name="Rogel M.A."/>
            <person name="Romero D."/>
            <person name="Cevallos M.A."/>
            <person name="Martinez-Romero E."/>
            <person name="Gonzalez V."/>
        </authorList>
    </citation>
    <scope>NUCLEOTIDE SEQUENCE [LARGE SCALE GENOMIC DNA]</scope>
    <source>
        <strain evidence="1 2">IE4771</strain>
    </source>
</reference>
<evidence type="ECO:0000313" key="2">
    <source>
        <dbReference type="Proteomes" id="UP000027180"/>
    </source>
</evidence>
<dbReference type="RefSeq" id="WP_010041742.1">
    <property type="nucleotide sequence ID" value="NZ_CP006986.1"/>
</dbReference>